<name>A0A0N0H0V5_9ACTN</name>
<dbReference type="PATRIC" id="fig|66876.3.peg.3248"/>
<dbReference type="AlphaFoldDB" id="A0A0N0H0V5"/>
<keyword evidence="2" id="KW-1185">Reference proteome</keyword>
<organism evidence="1 2">
    <name type="scientific">Streptomyces chattanoogensis</name>
    <dbReference type="NCBI Taxonomy" id="66876"/>
    <lineage>
        <taxon>Bacteria</taxon>
        <taxon>Bacillati</taxon>
        <taxon>Actinomycetota</taxon>
        <taxon>Actinomycetes</taxon>
        <taxon>Kitasatosporales</taxon>
        <taxon>Streptomycetaceae</taxon>
        <taxon>Streptomyces</taxon>
    </lineage>
</organism>
<proteinExistence type="predicted"/>
<evidence type="ECO:0000313" key="1">
    <source>
        <dbReference type="EMBL" id="KPC63949.1"/>
    </source>
</evidence>
<accession>A0A0N0H0V5</accession>
<gene>
    <name evidence="1" type="ORF">ADL29_14735</name>
</gene>
<protein>
    <submittedName>
        <fullName evidence="1">Uncharacterized protein</fullName>
    </submittedName>
</protein>
<dbReference type="EMBL" id="LGKG01000113">
    <property type="protein sequence ID" value="KPC63949.1"/>
    <property type="molecule type" value="Genomic_DNA"/>
</dbReference>
<reference evidence="2" key="1">
    <citation type="submission" date="2015-07" db="EMBL/GenBank/DDBJ databases">
        <authorList>
            <person name="Ju K.-S."/>
            <person name="Doroghazi J.R."/>
            <person name="Metcalf W.W."/>
        </authorList>
    </citation>
    <scope>NUCLEOTIDE SEQUENCE [LARGE SCALE GENOMIC DNA]</scope>
    <source>
        <strain evidence="2">NRRL ISP-5002</strain>
    </source>
</reference>
<evidence type="ECO:0000313" key="2">
    <source>
        <dbReference type="Proteomes" id="UP000037982"/>
    </source>
</evidence>
<dbReference type="Proteomes" id="UP000037982">
    <property type="component" value="Unassembled WGS sequence"/>
</dbReference>
<comment type="caution">
    <text evidence="1">The sequence shown here is derived from an EMBL/GenBank/DDBJ whole genome shotgun (WGS) entry which is preliminary data.</text>
</comment>
<sequence length="199" mass="21981">MTYVQVAAVLQEIGMLSQEKAHSVLRECADCTSDTLNPYEVAEALEVFGVAVSLHTEDLDFLESDDESLLQDAAALTGGAVTVAHVRLHEEEDWDGEFPRWDRLEFERNGRLISLSAEHLSDDYYDIGAALECVEAVSPDDDPRSFRVVDFEGTRWRLHDTIVVLATPEQTEALGKSLGLAFEPLADPAGQEPENAFSI</sequence>